<dbReference type="Proteomes" id="UP000799302">
    <property type="component" value="Unassembled WGS sequence"/>
</dbReference>
<organism evidence="5 6">
    <name type="scientific">Microthyrium microscopicum</name>
    <dbReference type="NCBI Taxonomy" id="703497"/>
    <lineage>
        <taxon>Eukaryota</taxon>
        <taxon>Fungi</taxon>
        <taxon>Dikarya</taxon>
        <taxon>Ascomycota</taxon>
        <taxon>Pezizomycotina</taxon>
        <taxon>Dothideomycetes</taxon>
        <taxon>Dothideomycetes incertae sedis</taxon>
        <taxon>Microthyriales</taxon>
        <taxon>Microthyriaceae</taxon>
        <taxon>Microthyrium</taxon>
    </lineage>
</organism>
<dbReference type="Pfam" id="PF08583">
    <property type="entry name" value="Cmc1"/>
    <property type="match status" value="1"/>
</dbReference>
<keyword evidence="3" id="KW-0496">Mitochondrion</keyword>
<dbReference type="EMBL" id="MU004245">
    <property type="protein sequence ID" value="KAF2663517.1"/>
    <property type="molecule type" value="Genomic_DNA"/>
</dbReference>
<evidence type="ECO:0000256" key="2">
    <source>
        <dbReference type="ARBA" id="ARBA00023157"/>
    </source>
</evidence>
<gene>
    <name evidence="5" type="ORF">BT63DRAFT_484248</name>
</gene>
<dbReference type="GO" id="GO:0005743">
    <property type="term" value="C:mitochondrial inner membrane"/>
    <property type="evidence" value="ECO:0007669"/>
    <property type="project" value="UniProtKB-SubCell"/>
</dbReference>
<comment type="subcellular location">
    <subcellularLocation>
        <location evidence="3">Mitochondrion inner membrane</location>
    </subcellularLocation>
</comment>
<evidence type="ECO:0000256" key="1">
    <source>
        <dbReference type="ARBA" id="ARBA00007347"/>
    </source>
</evidence>
<evidence type="ECO:0000256" key="3">
    <source>
        <dbReference type="RuleBase" id="RU364104"/>
    </source>
</evidence>
<dbReference type="Gene3D" id="1.10.287.2900">
    <property type="match status" value="1"/>
</dbReference>
<reference evidence="5" key="1">
    <citation type="journal article" date="2020" name="Stud. Mycol.">
        <title>101 Dothideomycetes genomes: a test case for predicting lifestyles and emergence of pathogens.</title>
        <authorList>
            <person name="Haridas S."/>
            <person name="Albert R."/>
            <person name="Binder M."/>
            <person name="Bloem J."/>
            <person name="Labutti K."/>
            <person name="Salamov A."/>
            <person name="Andreopoulos B."/>
            <person name="Baker S."/>
            <person name="Barry K."/>
            <person name="Bills G."/>
            <person name="Bluhm B."/>
            <person name="Cannon C."/>
            <person name="Castanera R."/>
            <person name="Culley D."/>
            <person name="Daum C."/>
            <person name="Ezra D."/>
            <person name="Gonzalez J."/>
            <person name="Henrissat B."/>
            <person name="Kuo A."/>
            <person name="Liang C."/>
            <person name="Lipzen A."/>
            <person name="Lutzoni F."/>
            <person name="Magnuson J."/>
            <person name="Mondo S."/>
            <person name="Nolan M."/>
            <person name="Ohm R."/>
            <person name="Pangilinan J."/>
            <person name="Park H.-J."/>
            <person name="Ramirez L."/>
            <person name="Alfaro M."/>
            <person name="Sun H."/>
            <person name="Tritt A."/>
            <person name="Yoshinaga Y."/>
            <person name="Zwiers L.-H."/>
            <person name="Turgeon B."/>
            <person name="Goodwin S."/>
            <person name="Spatafora J."/>
            <person name="Crous P."/>
            <person name="Grigoriev I."/>
        </authorList>
    </citation>
    <scope>NUCLEOTIDE SEQUENCE</scope>
    <source>
        <strain evidence="5">CBS 115976</strain>
    </source>
</reference>
<proteinExistence type="inferred from homology"/>
<feature type="region of interest" description="Disordered" evidence="4">
    <location>
        <begin position="124"/>
        <end position="147"/>
    </location>
</feature>
<keyword evidence="3" id="KW-0999">Mitochondrion inner membrane</keyword>
<dbReference type="OrthoDB" id="6224010at2759"/>
<dbReference type="InterPro" id="IPR013892">
    <property type="entry name" value="Cyt_c_biogenesis_Cmc1-like"/>
</dbReference>
<evidence type="ECO:0000313" key="5">
    <source>
        <dbReference type="EMBL" id="KAF2663517.1"/>
    </source>
</evidence>
<dbReference type="PANTHER" id="PTHR22977">
    <property type="entry name" value="COX ASSEMBLY MITOCHONDRIAL PROTEIN"/>
    <property type="match status" value="1"/>
</dbReference>
<name>A0A6A6TWI6_9PEZI</name>
<sequence>MSQPTPITSQSARRIIQPIPLSSKQESEIRDIYHKAVRSKCSDQIAKFAACAKANVVSVNFTCSSEKLNMNHCLRLHATQEEEDRARAEWFSKLDHRRKEREKEAQDRIENEKKLKDWWGMDDNWNRVRGPEGELLSPKPNGRGKGG</sequence>
<keyword evidence="6" id="KW-1185">Reference proteome</keyword>
<comment type="similarity">
    <text evidence="1 3">Belongs to the CMC family.</text>
</comment>
<dbReference type="AlphaFoldDB" id="A0A6A6TWI6"/>
<evidence type="ECO:0000256" key="4">
    <source>
        <dbReference type="SAM" id="MobiDB-lite"/>
    </source>
</evidence>
<accession>A0A6A6TWI6</accession>
<keyword evidence="2" id="KW-1015">Disulfide bond</keyword>
<evidence type="ECO:0000313" key="6">
    <source>
        <dbReference type="Proteomes" id="UP000799302"/>
    </source>
</evidence>
<protein>
    <recommendedName>
        <fullName evidence="3">COX assembly mitochondrial protein</fullName>
    </recommendedName>
</protein>
<keyword evidence="3" id="KW-0472">Membrane</keyword>
<dbReference type="PANTHER" id="PTHR22977:SF5">
    <property type="entry name" value="COX ASSEMBLY MITOCHONDRIAL PROTEIN HOMOLOG"/>
    <property type="match status" value="1"/>
</dbReference>
<keyword evidence="3" id="KW-0143">Chaperone</keyword>
<comment type="function">
    <text evidence="3">Required for mitochondrial cytochrome c oxidase (COX) assembly and respiration.</text>
</comment>